<evidence type="ECO:0000256" key="2">
    <source>
        <dbReference type="ARBA" id="ARBA00037992"/>
    </source>
</evidence>
<keyword evidence="3" id="KW-0539">Nucleus</keyword>
<comment type="subcellular location">
    <subcellularLocation>
        <location evidence="3">Nucleus</location>
    </subcellularLocation>
</comment>
<organism evidence="6 7">
    <name type="scientific">Tieghemiomyces parasiticus</name>
    <dbReference type="NCBI Taxonomy" id="78921"/>
    <lineage>
        <taxon>Eukaryota</taxon>
        <taxon>Fungi</taxon>
        <taxon>Fungi incertae sedis</taxon>
        <taxon>Zoopagomycota</taxon>
        <taxon>Kickxellomycotina</taxon>
        <taxon>Dimargaritomycetes</taxon>
        <taxon>Dimargaritales</taxon>
        <taxon>Dimargaritaceae</taxon>
        <taxon>Tieghemiomyces</taxon>
    </lineage>
</organism>
<comment type="similarity">
    <text evidence="2">Belongs to the IWS1 family.</text>
</comment>
<proteinExistence type="inferred from homology"/>
<evidence type="ECO:0000313" key="6">
    <source>
        <dbReference type="EMBL" id="KAJ1928466.1"/>
    </source>
</evidence>
<evidence type="ECO:0000256" key="1">
    <source>
        <dbReference type="ARBA" id="ARBA00037349"/>
    </source>
</evidence>
<feature type="compositionally biased region" description="Basic and acidic residues" evidence="4">
    <location>
        <begin position="9"/>
        <end position="18"/>
    </location>
</feature>
<evidence type="ECO:0000313" key="7">
    <source>
        <dbReference type="Proteomes" id="UP001150569"/>
    </source>
</evidence>
<dbReference type="OrthoDB" id="21124at2759"/>
<feature type="compositionally biased region" description="Basic and acidic residues" evidence="4">
    <location>
        <begin position="326"/>
        <end position="335"/>
    </location>
</feature>
<evidence type="ECO:0000256" key="3">
    <source>
        <dbReference type="PROSITE-ProRule" id="PRU00649"/>
    </source>
</evidence>
<dbReference type="EMBL" id="JANBPT010000072">
    <property type="protein sequence ID" value="KAJ1928466.1"/>
    <property type="molecule type" value="Genomic_DNA"/>
</dbReference>
<feature type="compositionally biased region" description="Low complexity" evidence="4">
    <location>
        <begin position="310"/>
        <end position="321"/>
    </location>
</feature>
<dbReference type="Proteomes" id="UP001150569">
    <property type="component" value="Unassembled WGS sequence"/>
</dbReference>
<dbReference type="InterPro" id="IPR035441">
    <property type="entry name" value="TFIIS/LEDGF_dom_sf"/>
</dbReference>
<protein>
    <submittedName>
        <fullName evidence="6">Transcription factor iws1</fullName>
    </submittedName>
</protein>
<gene>
    <name evidence="6" type="primary">IWS1_1</name>
    <name evidence="6" type="ORF">IWQ60_002034</name>
</gene>
<sequence length="394" mass="44189">MSHPDDGEDQRSAYEKDIFGGNDGDDSNLSDLGAMSDDEDVQPASTTVSADPPARAAPAIDETPKLPSFKKRTNAEDRPSPASYSERTYPARGSGSPARSEVRPPRRPSPTYDDGRSEPDDPEPAAPIDPQKAAIEAVRRDFEMALKSGSSRRSKKDDLELESQTDEMLAKLRMRMTEVADLDRAYNNERKPAISKIKLLPVVSEQLRKTSLHDAMLENGLLEAVRLWLEPLDDGSLPALDIQLELFNFLLKAPIHTEHLRESGMGKLVVFYTKCNRVDTRISRISEELVAKWIRPLIQRSANYKDRSIRTASSAATARPRSTLKRLMDDRREEDLSPGMAARVQVPRYTVPSYDIMPSASPLVQQNAGRKQQPEYMQRLKAHMTKNKTRAARH</sequence>
<dbReference type="PANTHER" id="PTHR46010:SF1">
    <property type="entry name" value="PROTEIN IWS1 HOMOLOG"/>
    <property type="match status" value="1"/>
</dbReference>
<feature type="compositionally biased region" description="Low complexity" evidence="4">
    <location>
        <begin position="50"/>
        <end position="59"/>
    </location>
</feature>
<comment type="function">
    <text evidence="1">Transcription factor involved in RNA polymerase II transcription regulation. May function in both SPT15/TBP post-recruitment and recruitment steps of transcription.</text>
</comment>
<feature type="region of interest" description="Disordered" evidence="4">
    <location>
        <begin position="309"/>
        <end position="340"/>
    </location>
</feature>
<dbReference type="Gene3D" id="1.20.930.10">
    <property type="entry name" value="Conserved domain common to transcription factors TFIIS, elongin A, CRSP70"/>
    <property type="match status" value="1"/>
</dbReference>
<dbReference type="PROSITE" id="PS51319">
    <property type="entry name" value="TFIIS_N"/>
    <property type="match status" value="1"/>
</dbReference>
<feature type="domain" description="TFIIS N-terminal" evidence="5">
    <location>
        <begin position="223"/>
        <end position="300"/>
    </location>
</feature>
<dbReference type="InterPro" id="IPR051037">
    <property type="entry name" value="RNAPII_TF_IWS1"/>
</dbReference>
<evidence type="ECO:0000256" key="4">
    <source>
        <dbReference type="SAM" id="MobiDB-lite"/>
    </source>
</evidence>
<dbReference type="GO" id="GO:0016973">
    <property type="term" value="P:poly(A)+ mRNA export from nucleus"/>
    <property type="evidence" value="ECO:0007669"/>
    <property type="project" value="TreeGrafter"/>
</dbReference>
<keyword evidence="7" id="KW-1185">Reference proteome</keyword>
<accession>A0A9W8AK60</accession>
<dbReference type="Pfam" id="PF08711">
    <property type="entry name" value="Med26"/>
    <property type="match status" value="1"/>
</dbReference>
<evidence type="ECO:0000259" key="5">
    <source>
        <dbReference type="PROSITE" id="PS51319"/>
    </source>
</evidence>
<comment type="caution">
    <text evidence="6">The sequence shown here is derived from an EMBL/GenBank/DDBJ whole genome shotgun (WGS) entry which is preliminary data.</text>
</comment>
<feature type="region of interest" description="Disordered" evidence="4">
    <location>
        <begin position="1"/>
        <end position="131"/>
    </location>
</feature>
<reference evidence="6" key="1">
    <citation type="submission" date="2022-07" db="EMBL/GenBank/DDBJ databases">
        <title>Phylogenomic reconstructions and comparative analyses of Kickxellomycotina fungi.</title>
        <authorList>
            <person name="Reynolds N.K."/>
            <person name="Stajich J.E."/>
            <person name="Barry K."/>
            <person name="Grigoriev I.V."/>
            <person name="Crous P."/>
            <person name="Smith M.E."/>
        </authorList>
    </citation>
    <scope>NUCLEOTIDE SEQUENCE</scope>
    <source>
        <strain evidence="6">RSA 861</strain>
    </source>
</reference>
<dbReference type="InterPro" id="IPR017923">
    <property type="entry name" value="TFIIS_N"/>
</dbReference>
<dbReference type="AlphaFoldDB" id="A0A9W8AK60"/>
<dbReference type="GO" id="GO:0005634">
    <property type="term" value="C:nucleus"/>
    <property type="evidence" value="ECO:0007669"/>
    <property type="project" value="UniProtKB-SubCell"/>
</dbReference>
<dbReference type="PANTHER" id="PTHR46010">
    <property type="entry name" value="PROTEIN IWS1 HOMOLOG"/>
    <property type="match status" value="1"/>
</dbReference>
<name>A0A9W8AK60_9FUNG</name>